<dbReference type="InterPro" id="IPR036318">
    <property type="entry name" value="FAD-bd_PCMH-like_sf"/>
</dbReference>
<proteinExistence type="inferred from homology"/>
<evidence type="ECO:0000256" key="2">
    <source>
        <dbReference type="ARBA" id="ARBA00005466"/>
    </source>
</evidence>
<accession>A0ABV8Q6E9</accession>
<dbReference type="PANTHER" id="PTHR42973">
    <property type="entry name" value="BINDING OXIDOREDUCTASE, PUTATIVE (AFU_ORTHOLOGUE AFUA_1G17690)-RELATED"/>
    <property type="match status" value="1"/>
</dbReference>
<gene>
    <name evidence="7" type="ORF">ACFOYW_10990</name>
</gene>
<comment type="similarity">
    <text evidence="2">Belongs to the oxygen-dependent FAD-linked oxidoreductase family.</text>
</comment>
<evidence type="ECO:0000259" key="6">
    <source>
        <dbReference type="PROSITE" id="PS51387"/>
    </source>
</evidence>
<dbReference type="PANTHER" id="PTHR42973:SF39">
    <property type="entry name" value="FAD-BINDING PCMH-TYPE DOMAIN-CONTAINING PROTEIN"/>
    <property type="match status" value="1"/>
</dbReference>
<dbReference type="PROSITE" id="PS51387">
    <property type="entry name" value="FAD_PCMH"/>
    <property type="match status" value="1"/>
</dbReference>
<comment type="caution">
    <text evidence="7">The sequence shown here is derived from an EMBL/GenBank/DDBJ whole genome shotgun (WGS) entry which is preliminary data.</text>
</comment>
<dbReference type="Gene3D" id="3.20.20.30">
    <property type="entry name" value="Luciferase-like domain"/>
    <property type="match status" value="1"/>
</dbReference>
<comment type="cofactor">
    <cofactor evidence="1">
        <name>FAD</name>
        <dbReference type="ChEBI" id="CHEBI:57692"/>
    </cofactor>
</comment>
<dbReference type="InterPro" id="IPR050416">
    <property type="entry name" value="FAD-linked_Oxidoreductase"/>
</dbReference>
<evidence type="ECO:0000313" key="8">
    <source>
        <dbReference type="Proteomes" id="UP001595900"/>
    </source>
</evidence>
<dbReference type="RefSeq" id="WP_390228977.1">
    <property type="nucleotide sequence ID" value="NZ_JBHSCN010000005.1"/>
</dbReference>
<dbReference type="EMBL" id="JBHSCN010000005">
    <property type="protein sequence ID" value="MFC4243901.1"/>
    <property type="molecule type" value="Genomic_DNA"/>
</dbReference>
<reference evidence="8" key="1">
    <citation type="journal article" date="2019" name="Int. J. Syst. Evol. Microbiol.">
        <title>The Global Catalogue of Microorganisms (GCM) 10K type strain sequencing project: providing services to taxonomists for standard genome sequencing and annotation.</title>
        <authorList>
            <consortium name="The Broad Institute Genomics Platform"/>
            <consortium name="The Broad Institute Genome Sequencing Center for Infectious Disease"/>
            <person name="Wu L."/>
            <person name="Ma J."/>
        </authorList>
    </citation>
    <scope>NUCLEOTIDE SEQUENCE [LARGE SCALE GENOMIC DNA]</scope>
    <source>
        <strain evidence="8">CGMCC 1.10363</strain>
    </source>
</reference>
<dbReference type="Gene3D" id="3.40.462.20">
    <property type="match status" value="1"/>
</dbReference>
<dbReference type="CDD" id="cd01097">
    <property type="entry name" value="Tetrahydromethanopterin_reductase"/>
    <property type="match status" value="1"/>
</dbReference>
<dbReference type="Proteomes" id="UP001595900">
    <property type="component" value="Unassembled WGS sequence"/>
</dbReference>
<keyword evidence="4" id="KW-0274">FAD</keyword>
<evidence type="ECO:0000256" key="3">
    <source>
        <dbReference type="ARBA" id="ARBA00022630"/>
    </source>
</evidence>
<evidence type="ECO:0000313" key="7">
    <source>
        <dbReference type="EMBL" id="MFC4243901.1"/>
    </source>
</evidence>
<keyword evidence="8" id="KW-1185">Reference proteome</keyword>
<dbReference type="Pfam" id="PF01565">
    <property type="entry name" value="FAD_binding_4"/>
    <property type="match status" value="1"/>
</dbReference>
<feature type="domain" description="FAD-binding PCMH-type" evidence="6">
    <location>
        <begin position="334"/>
        <end position="507"/>
    </location>
</feature>
<dbReference type="Gene3D" id="3.30.43.10">
    <property type="entry name" value="Uridine Diphospho-n-acetylenolpyruvylglucosamine Reductase, domain 2"/>
    <property type="match status" value="1"/>
</dbReference>
<dbReference type="InterPro" id="IPR011251">
    <property type="entry name" value="Luciferase-like_dom"/>
</dbReference>
<dbReference type="InterPro" id="IPR016167">
    <property type="entry name" value="FAD-bd_PCMH_sub1"/>
</dbReference>
<dbReference type="Pfam" id="PF00296">
    <property type="entry name" value="Bac_luciferase"/>
    <property type="match status" value="1"/>
</dbReference>
<keyword evidence="3" id="KW-0285">Flavoprotein</keyword>
<dbReference type="Gene3D" id="3.30.465.10">
    <property type="match status" value="1"/>
</dbReference>
<sequence length="749" mass="80035">MPDYGHPLRFGTFITPTNSPAQRPVELAVLSEELGFDLVTFQDHPYQPGFHDTWTLLTWVAARTERIHLSGNVLNSPLRPPAVLARSAASLDLLSRGRFELGLGAGGFWDAIVAMGGPAWTPGQGVDALGEAIEIIRGVWDAAERRPLRVNGERWHVDGAKRGPAPAHDIPIWLGALKPRMLRLIGRVGDGWLPSLPYLQPGDLQRGNQTIDEAATKAGRQPSEIVRLLNVGPQTTPDELVRYALDDGISTFIFMGDDPGMLRQIAGEVVPRVREGVTAGRARSGTGVTARVRSSIALAKRKAGIDYDGLPASLTSRAIEPGDASYARYTSGYLRGGAPGLVLRPQTYDEVADAVHFAARHRELPLGVFSAGHGLSGRSLNHGGLVIDVGAFNEIEVLDADSGHVRIGPGARWLDVARALTPYGLALTSGDYGGVGVGGLATAGGVGWFAREHGLTIDHLLSVDVVLATGELVHASADENPELFWAMRGAGANFGVAVSFEFTADRVEQLGFAQLAFDASDTAGFLTRWGATVEASDRRVTGSVILSGRRGSRQLAQAMIAVDSADPDTIIELLQPFAEIAPLVDQSVALATYEQVMAAFVDEGAQQAQGEPLSHSALLTHLTPEFAADAAALLEAGASYFFQLRAVGGAVADVPSDATAYGWRDANFSLAAFGTRSSGLDEWWRRLAPHFEGMYLSFETDLGPEVVARAFPPAHLDRLRELKGRFDPTGLFRDNFYIEPAPVSQSSAA</sequence>
<name>A0ABV8Q6E9_9MICO</name>
<dbReference type="SUPFAM" id="SSF51679">
    <property type="entry name" value="Bacterial luciferase-like"/>
    <property type="match status" value="1"/>
</dbReference>
<evidence type="ECO:0000256" key="4">
    <source>
        <dbReference type="ARBA" id="ARBA00022827"/>
    </source>
</evidence>
<protein>
    <submittedName>
        <fullName evidence="7">LLM class flavin-dependent oxidoreductase</fullName>
    </submittedName>
</protein>
<dbReference type="SUPFAM" id="SSF56176">
    <property type="entry name" value="FAD-binding/transporter-associated domain-like"/>
    <property type="match status" value="1"/>
</dbReference>
<dbReference type="InterPro" id="IPR006094">
    <property type="entry name" value="Oxid_FAD_bind_N"/>
</dbReference>
<organism evidence="7 8">
    <name type="scientific">Gryllotalpicola reticulitermitis</name>
    <dbReference type="NCBI Taxonomy" id="1184153"/>
    <lineage>
        <taxon>Bacteria</taxon>
        <taxon>Bacillati</taxon>
        <taxon>Actinomycetota</taxon>
        <taxon>Actinomycetes</taxon>
        <taxon>Micrococcales</taxon>
        <taxon>Microbacteriaceae</taxon>
        <taxon>Gryllotalpicola</taxon>
    </lineage>
</organism>
<keyword evidence="5" id="KW-0560">Oxidoreductase</keyword>
<evidence type="ECO:0000256" key="5">
    <source>
        <dbReference type="ARBA" id="ARBA00023002"/>
    </source>
</evidence>
<evidence type="ECO:0000256" key="1">
    <source>
        <dbReference type="ARBA" id="ARBA00001974"/>
    </source>
</evidence>
<dbReference type="InterPro" id="IPR036661">
    <property type="entry name" value="Luciferase-like_sf"/>
</dbReference>
<dbReference type="InterPro" id="IPR016166">
    <property type="entry name" value="FAD-bd_PCMH"/>
</dbReference>
<dbReference type="InterPro" id="IPR016169">
    <property type="entry name" value="FAD-bd_PCMH_sub2"/>
</dbReference>